<keyword evidence="3" id="KW-0378">Hydrolase</keyword>
<evidence type="ECO:0000313" key="6">
    <source>
        <dbReference type="Proteomes" id="UP000828390"/>
    </source>
</evidence>
<gene>
    <name evidence="5" type="ORF">DPMN_123831</name>
</gene>
<accession>A0A9D4GY93</accession>
<protein>
    <submittedName>
        <fullName evidence="5">Uncharacterized protein</fullName>
    </submittedName>
</protein>
<evidence type="ECO:0000256" key="3">
    <source>
        <dbReference type="ARBA" id="ARBA00022801"/>
    </source>
</evidence>
<dbReference type="GO" id="GO:0003924">
    <property type="term" value="F:GTPase activity"/>
    <property type="evidence" value="ECO:0007669"/>
    <property type="project" value="InterPro"/>
</dbReference>
<keyword evidence="6" id="KW-1185">Reference proteome</keyword>
<keyword evidence="1" id="KW-0963">Cytoplasm</keyword>
<dbReference type="GO" id="GO:0005525">
    <property type="term" value="F:GTP binding"/>
    <property type="evidence" value="ECO:0007669"/>
    <property type="project" value="UniProtKB-KW"/>
</dbReference>
<comment type="caution">
    <text evidence="5">The sequence shown here is derived from an EMBL/GenBank/DDBJ whole genome shotgun (WGS) entry which is preliminary data.</text>
</comment>
<dbReference type="PANTHER" id="PTHR45709">
    <property type="entry name" value="LARGE SUBUNIT GTPASE 1 HOMOLOG-RELATED"/>
    <property type="match status" value="1"/>
</dbReference>
<dbReference type="Proteomes" id="UP000828390">
    <property type="component" value="Unassembled WGS sequence"/>
</dbReference>
<keyword evidence="4" id="KW-0342">GTP-binding</keyword>
<dbReference type="EMBL" id="JAIWYP010000005">
    <property type="protein sequence ID" value="KAH3822062.1"/>
    <property type="molecule type" value="Genomic_DNA"/>
</dbReference>
<dbReference type="PANTHER" id="PTHR45709:SF2">
    <property type="entry name" value="LARGE SUBUNIT GTPASE 1 HOMOLOG"/>
    <property type="match status" value="1"/>
</dbReference>
<name>A0A9D4GY93_DREPO</name>
<organism evidence="5 6">
    <name type="scientific">Dreissena polymorpha</name>
    <name type="common">Zebra mussel</name>
    <name type="synonym">Mytilus polymorpha</name>
    <dbReference type="NCBI Taxonomy" id="45954"/>
    <lineage>
        <taxon>Eukaryota</taxon>
        <taxon>Metazoa</taxon>
        <taxon>Spiralia</taxon>
        <taxon>Lophotrochozoa</taxon>
        <taxon>Mollusca</taxon>
        <taxon>Bivalvia</taxon>
        <taxon>Autobranchia</taxon>
        <taxon>Heteroconchia</taxon>
        <taxon>Euheterodonta</taxon>
        <taxon>Imparidentia</taxon>
        <taxon>Neoheterodontei</taxon>
        <taxon>Myida</taxon>
        <taxon>Dreissenoidea</taxon>
        <taxon>Dreissenidae</taxon>
        <taxon>Dreissena</taxon>
    </lineage>
</organism>
<dbReference type="InterPro" id="IPR043358">
    <property type="entry name" value="GNL1-like"/>
</dbReference>
<dbReference type="Gene3D" id="3.40.50.300">
    <property type="entry name" value="P-loop containing nucleotide triphosphate hydrolases"/>
    <property type="match status" value="1"/>
</dbReference>
<evidence type="ECO:0000256" key="4">
    <source>
        <dbReference type="ARBA" id="ARBA00023134"/>
    </source>
</evidence>
<evidence type="ECO:0000256" key="2">
    <source>
        <dbReference type="ARBA" id="ARBA00022741"/>
    </source>
</evidence>
<reference evidence="5" key="2">
    <citation type="submission" date="2020-11" db="EMBL/GenBank/DDBJ databases">
        <authorList>
            <person name="McCartney M.A."/>
            <person name="Auch B."/>
            <person name="Kono T."/>
            <person name="Mallez S."/>
            <person name="Becker A."/>
            <person name="Gohl D.M."/>
            <person name="Silverstein K.A.T."/>
            <person name="Koren S."/>
            <person name="Bechman K.B."/>
            <person name="Herman A."/>
            <person name="Abrahante J.E."/>
            <person name="Garbe J."/>
        </authorList>
    </citation>
    <scope>NUCLEOTIDE SEQUENCE</scope>
    <source>
        <strain evidence="5">Duluth1</strain>
        <tissue evidence="5">Whole animal</tissue>
    </source>
</reference>
<dbReference type="GO" id="GO:0005829">
    <property type="term" value="C:cytosol"/>
    <property type="evidence" value="ECO:0007669"/>
    <property type="project" value="TreeGrafter"/>
</dbReference>
<keyword evidence="2" id="KW-0547">Nucleotide-binding</keyword>
<evidence type="ECO:0000313" key="5">
    <source>
        <dbReference type="EMBL" id="KAH3822062.1"/>
    </source>
</evidence>
<reference evidence="5" key="1">
    <citation type="journal article" date="2019" name="bioRxiv">
        <title>The Genome of the Zebra Mussel, Dreissena polymorpha: A Resource for Invasive Species Research.</title>
        <authorList>
            <person name="McCartney M.A."/>
            <person name="Auch B."/>
            <person name="Kono T."/>
            <person name="Mallez S."/>
            <person name="Zhang Y."/>
            <person name="Obille A."/>
            <person name="Becker A."/>
            <person name="Abrahante J.E."/>
            <person name="Garbe J."/>
            <person name="Badalamenti J.P."/>
            <person name="Herman A."/>
            <person name="Mangelson H."/>
            <person name="Liachko I."/>
            <person name="Sullivan S."/>
            <person name="Sone E.D."/>
            <person name="Koren S."/>
            <person name="Silverstein K.A.T."/>
            <person name="Beckman K.B."/>
            <person name="Gohl D.M."/>
        </authorList>
    </citation>
    <scope>NUCLEOTIDE SEQUENCE</scope>
    <source>
        <strain evidence="5">Duluth1</strain>
        <tissue evidence="5">Whole animal</tissue>
    </source>
</reference>
<proteinExistence type="predicted"/>
<dbReference type="AlphaFoldDB" id="A0A9D4GY93"/>
<evidence type="ECO:0000256" key="1">
    <source>
        <dbReference type="ARBA" id="ARBA00022490"/>
    </source>
</evidence>
<dbReference type="InterPro" id="IPR027417">
    <property type="entry name" value="P-loop_NTPase"/>
</dbReference>
<sequence>MFKYGAYCSSDIVVQIVDARNHLLLYCPDMETYVGEVEPGKVCLLLANKADHLTKEQR</sequence>